<feature type="domain" description="Phosphatidic acid phosphatase type 2/haloperoxidase" evidence="1">
    <location>
        <begin position="212"/>
        <end position="297"/>
    </location>
</feature>
<organism evidence="2 3">
    <name type="scientific">Ideonella paludis</name>
    <dbReference type="NCBI Taxonomy" id="1233411"/>
    <lineage>
        <taxon>Bacteria</taxon>
        <taxon>Pseudomonadati</taxon>
        <taxon>Pseudomonadota</taxon>
        <taxon>Betaproteobacteria</taxon>
        <taxon>Burkholderiales</taxon>
        <taxon>Sphaerotilaceae</taxon>
        <taxon>Ideonella</taxon>
    </lineage>
</organism>
<evidence type="ECO:0000313" key="3">
    <source>
        <dbReference type="Proteomes" id="UP000672097"/>
    </source>
</evidence>
<dbReference type="SUPFAM" id="SSF48317">
    <property type="entry name" value="Acid phosphatase/Vanadium-dependent haloperoxidase"/>
    <property type="match status" value="1"/>
</dbReference>
<sequence>MSIFIPPLSLSKYAEFVQDSSSSTGYDTFQAEADGTPIERQYWEEKIAPMLYNIANLAKSSTELMKRAWQEASLETLGLRDDKNYLGFRMAMRISKSIKVNSIGSSNSLEINIETSTNPLVVWKEDIAAQPRLINSSNEFDNEIFNQDQLGDFFILRYFIHHWKWFTDSERVAFTSNAFNIWNAIQIPLAEVVFSAKSKNKGFLRPCELDAKKYPIKHGLKIPPHNTFPSGHAAGAGALAGLLYFLAISAGKGPAVGEKFVKASYRIGLLREYANLHWTEDTQVGFMVGLRFTKAVIELASSSTNLDDLKWLTSQCVDGLMRTKP</sequence>
<protein>
    <submittedName>
        <fullName evidence="2">Phosphatase PAP2 family protein</fullName>
    </submittedName>
</protein>
<dbReference type="InterPro" id="IPR036938">
    <property type="entry name" value="PAP2/HPO_sf"/>
</dbReference>
<comment type="caution">
    <text evidence="2">The sequence shown here is derived from an EMBL/GenBank/DDBJ whole genome shotgun (WGS) entry which is preliminary data.</text>
</comment>
<dbReference type="Gene3D" id="1.20.144.10">
    <property type="entry name" value="Phosphatidic acid phosphatase type 2/haloperoxidase"/>
    <property type="match status" value="1"/>
</dbReference>
<dbReference type="RefSeq" id="WP_210806311.1">
    <property type="nucleotide sequence ID" value="NZ_JAGQDG010000001.1"/>
</dbReference>
<name>A0ABS5DTI1_9BURK</name>
<accession>A0ABS5DTI1</accession>
<dbReference type="InterPro" id="IPR000326">
    <property type="entry name" value="PAP2/HPO"/>
</dbReference>
<proteinExistence type="predicted"/>
<dbReference type="Proteomes" id="UP000672097">
    <property type="component" value="Unassembled WGS sequence"/>
</dbReference>
<keyword evidence="3" id="KW-1185">Reference proteome</keyword>
<dbReference type="CDD" id="cd01610">
    <property type="entry name" value="PAP2_like"/>
    <property type="match status" value="1"/>
</dbReference>
<evidence type="ECO:0000259" key="1">
    <source>
        <dbReference type="Pfam" id="PF01569"/>
    </source>
</evidence>
<dbReference type="Pfam" id="PF01569">
    <property type="entry name" value="PAP2"/>
    <property type="match status" value="1"/>
</dbReference>
<reference evidence="2 3" key="1">
    <citation type="submission" date="2021-04" db="EMBL/GenBank/DDBJ databases">
        <title>The genome sequence of type strain Ideonella paludis KCTC 32238.</title>
        <authorList>
            <person name="Liu Y."/>
        </authorList>
    </citation>
    <scope>NUCLEOTIDE SEQUENCE [LARGE SCALE GENOMIC DNA]</scope>
    <source>
        <strain evidence="2 3">KCTC 32238</strain>
    </source>
</reference>
<dbReference type="EMBL" id="JAGQDG010000001">
    <property type="protein sequence ID" value="MBQ0934450.1"/>
    <property type="molecule type" value="Genomic_DNA"/>
</dbReference>
<gene>
    <name evidence="2" type="ORF">KAK11_03840</name>
</gene>
<evidence type="ECO:0000313" key="2">
    <source>
        <dbReference type="EMBL" id="MBQ0934450.1"/>
    </source>
</evidence>